<dbReference type="InterPro" id="IPR003593">
    <property type="entry name" value="AAA+_ATPase"/>
</dbReference>
<dbReference type="InterPro" id="IPR015854">
    <property type="entry name" value="ABC_transpr_LolD-like"/>
</dbReference>
<dbReference type="Gene3D" id="3.40.50.300">
    <property type="entry name" value="P-loop containing nucleotide triphosphate hydrolases"/>
    <property type="match status" value="1"/>
</dbReference>
<dbReference type="EMBL" id="QGHD01000040">
    <property type="protein sequence ID" value="PWK89977.1"/>
    <property type="molecule type" value="Genomic_DNA"/>
</dbReference>
<proteinExistence type="predicted"/>
<organism evidence="5 6">
    <name type="scientific">Hallerella porci</name>
    <dbReference type="NCBI Taxonomy" id="1945871"/>
    <lineage>
        <taxon>Bacteria</taxon>
        <taxon>Pseudomonadati</taxon>
        <taxon>Fibrobacterota</taxon>
        <taxon>Fibrobacteria</taxon>
        <taxon>Fibrobacterales</taxon>
        <taxon>Fibrobacteraceae</taxon>
        <taxon>Hallerella</taxon>
    </lineage>
</organism>
<dbReference type="PANTHER" id="PTHR24220:SF662">
    <property type="entry name" value="ABC TRANSPORTER ATP-BINDING PROTEIN"/>
    <property type="match status" value="1"/>
</dbReference>
<keyword evidence="3 5" id="KW-0067">ATP-binding</keyword>
<name>A0ABX5LHK8_9BACT</name>
<protein>
    <submittedName>
        <fullName evidence="5">ABC transport system ATP-binding protein</fullName>
    </submittedName>
</protein>
<dbReference type="Pfam" id="PF00005">
    <property type="entry name" value="ABC_tran"/>
    <property type="match status" value="1"/>
</dbReference>
<evidence type="ECO:0000256" key="3">
    <source>
        <dbReference type="ARBA" id="ARBA00022840"/>
    </source>
</evidence>
<dbReference type="InterPro" id="IPR003439">
    <property type="entry name" value="ABC_transporter-like_ATP-bd"/>
</dbReference>
<accession>A0ABX5LHK8</accession>
<feature type="domain" description="ABC transporter" evidence="4">
    <location>
        <begin position="2"/>
        <end position="231"/>
    </location>
</feature>
<evidence type="ECO:0000313" key="6">
    <source>
        <dbReference type="Proteomes" id="UP000245523"/>
    </source>
</evidence>
<dbReference type="PROSITE" id="PS00211">
    <property type="entry name" value="ABC_TRANSPORTER_1"/>
    <property type="match status" value="1"/>
</dbReference>
<reference evidence="5 6" key="1">
    <citation type="submission" date="2018-05" db="EMBL/GenBank/DDBJ databases">
        <title>Animal gut microbial communities from fecal samples from Wisconsin, USA.</title>
        <authorList>
            <person name="Neumann A."/>
        </authorList>
    </citation>
    <scope>NUCLEOTIDE SEQUENCE [LARGE SCALE GENOMIC DNA]</scope>
    <source>
        <strain evidence="5 6">UWS4</strain>
    </source>
</reference>
<dbReference type="PANTHER" id="PTHR24220">
    <property type="entry name" value="IMPORT ATP-BINDING PROTEIN"/>
    <property type="match status" value="1"/>
</dbReference>
<dbReference type="SUPFAM" id="SSF52540">
    <property type="entry name" value="P-loop containing nucleoside triphosphate hydrolases"/>
    <property type="match status" value="1"/>
</dbReference>
<comment type="caution">
    <text evidence="5">The sequence shown here is derived from an EMBL/GenBank/DDBJ whole genome shotgun (WGS) entry which is preliminary data.</text>
</comment>
<dbReference type="InterPro" id="IPR017871">
    <property type="entry name" value="ABC_transporter-like_CS"/>
</dbReference>
<evidence type="ECO:0000259" key="4">
    <source>
        <dbReference type="PROSITE" id="PS50893"/>
    </source>
</evidence>
<keyword evidence="1" id="KW-0813">Transport</keyword>
<dbReference type="SMART" id="SM00382">
    <property type="entry name" value="AAA"/>
    <property type="match status" value="1"/>
</dbReference>
<evidence type="ECO:0000313" key="5">
    <source>
        <dbReference type="EMBL" id="PWK89977.1"/>
    </source>
</evidence>
<gene>
    <name evidence="5" type="ORF">B0H50_1409</name>
</gene>
<sequence length="231" mass="26001">MLVAQNLSKIFHRKKDSFYAVKNANLTLFDGDFVSVFGESGSGKSTLLKMLSGMISPSEGNILWNQESYFAHDDIWRAELRNEFIGIIPQEIFLLNDLTVLQNVLLPRTIAKNFKKTRSALSANAYAISLLERLGVAHLANEFAQNLSGGEIRRIAFARALMNEPQIIIADEPTSNLDDENSRLILKIFQEESQKGNIVIVATHDEILKNISQRIYFMKRGVLSEVDSLNL</sequence>
<dbReference type="InterPro" id="IPR027417">
    <property type="entry name" value="P-loop_NTPase"/>
</dbReference>
<dbReference type="PROSITE" id="PS50893">
    <property type="entry name" value="ABC_TRANSPORTER_2"/>
    <property type="match status" value="1"/>
</dbReference>
<keyword evidence="2" id="KW-0547">Nucleotide-binding</keyword>
<keyword evidence="6" id="KW-1185">Reference proteome</keyword>
<dbReference type="Proteomes" id="UP000245523">
    <property type="component" value="Unassembled WGS sequence"/>
</dbReference>
<dbReference type="GO" id="GO:0005524">
    <property type="term" value="F:ATP binding"/>
    <property type="evidence" value="ECO:0007669"/>
    <property type="project" value="UniProtKB-KW"/>
</dbReference>
<evidence type="ECO:0000256" key="1">
    <source>
        <dbReference type="ARBA" id="ARBA00022448"/>
    </source>
</evidence>
<evidence type="ECO:0000256" key="2">
    <source>
        <dbReference type="ARBA" id="ARBA00022741"/>
    </source>
</evidence>
<dbReference type="InterPro" id="IPR017911">
    <property type="entry name" value="MacB-like_ATP-bd"/>
</dbReference>
<dbReference type="RefSeq" id="WP_106197914.1">
    <property type="nucleotide sequence ID" value="NZ_JAXEIU010000059.1"/>
</dbReference>
<dbReference type="CDD" id="cd03255">
    <property type="entry name" value="ABC_MJ0796_LolCDE_FtsE"/>
    <property type="match status" value="1"/>
</dbReference>